<dbReference type="SUPFAM" id="SSF57997">
    <property type="entry name" value="Tropomyosin"/>
    <property type="match status" value="1"/>
</dbReference>
<feature type="coiled-coil region" evidence="2">
    <location>
        <begin position="106"/>
        <end position="168"/>
    </location>
</feature>
<reference evidence="5" key="1">
    <citation type="submission" date="2015-09" db="EMBL/GenBank/DDBJ databases">
        <authorList>
            <consortium name="Pathogen Informatics"/>
        </authorList>
    </citation>
    <scope>NUCLEOTIDE SEQUENCE [LARGE SCALE GENOMIC DNA]</scope>
    <source>
        <strain evidence="5">Lake Konstanz</strain>
    </source>
</reference>
<keyword evidence="1 2" id="KW-0175">Coiled coil</keyword>
<protein>
    <submittedName>
        <fullName evidence="4">Flagellar-associated protein, putative</fullName>
    </submittedName>
</protein>
<dbReference type="PANTHER" id="PTHR32083">
    <property type="entry name" value="CILIA AND FLAGELLA-ASSOCIATED PROTEIN 58-RELATED"/>
    <property type="match status" value="1"/>
</dbReference>
<keyword evidence="4" id="KW-0966">Cell projection</keyword>
<dbReference type="PANTHER" id="PTHR32083:SF0">
    <property type="entry name" value="CILIA AND FLAGELLA-ASSOCIATED PROTEIN 58"/>
    <property type="match status" value="1"/>
</dbReference>
<feature type="domain" description="Cilia- and flagella-associated protein 58 central coiled coil" evidence="3">
    <location>
        <begin position="407"/>
        <end position="664"/>
    </location>
</feature>
<dbReference type="AlphaFoldDB" id="A0A0S4JMK5"/>
<dbReference type="OMA" id="CKSHITE"/>
<organism evidence="4 5">
    <name type="scientific">Bodo saltans</name>
    <name type="common">Flagellated protozoan</name>
    <dbReference type="NCBI Taxonomy" id="75058"/>
    <lineage>
        <taxon>Eukaryota</taxon>
        <taxon>Discoba</taxon>
        <taxon>Euglenozoa</taxon>
        <taxon>Kinetoplastea</taxon>
        <taxon>Metakinetoplastina</taxon>
        <taxon>Eubodonida</taxon>
        <taxon>Bodonidae</taxon>
        <taxon>Bodo</taxon>
    </lineage>
</organism>
<feature type="coiled-coil region" evidence="2">
    <location>
        <begin position="676"/>
        <end position="703"/>
    </location>
</feature>
<dbReference type="OrthoDB" id="264785at2759"/>
<dbReference type="EMBL" id="CYKH01002080">
    <property type="protein sequence ID" value="CUG92744.1"/>
    <property type="molecule type" value="Genomic_DNA"/>
</dbReference>
<gene>
    <name evidence="4" type="ORF">BSAL_39150</name>
</gene>
<proteinExistence type="predicted"/>
<keyword evidence="4" id="KW-0969">Cilium</keyword>
<evidence type="ECO:0000256" key="2">
    <source>
        <dbReference type="SAM" id="Coils"/>
    </source>
</evidence>
<evidence type="ECO:0000256" key="1">
    <source>
        <dbReference type="ARBA" id="ARBA00023054"/>
    </source>
</evidence>
<feature type="coiled-coil region" evidence="2">
    <location>
        <begin position="229"/>
        <end position="385"/>
    </location>
</feature>
<keyword evidence="5" id="KW-1185">Reference proteome</keyword>
<dbReference type="GO" id="GO:0005856">
    <property type="term" value="C:cytoskeleton"/>
    <property type="evidence" value="ECO:0007669"/>
    <property type="project" value="TreeGrafter"/>
</dbReference>
<dbReference type="Pfam" id="PF21771">
    <property type="entry name" value="CFAP58_CC"/>
    <property type="match status" value="1"/>
</dbReference>
<evidence type="ECO:0000259" key="3">
    <source>
        <dbReference type="Pfam" id="PF21771"/>
    </source>
</evidence>
<evidence type="ECO:0000313" key="4">
    <source>
        <dbReference type="EMBL" id="CUG92744.1"/>
    </source>
</evidence>
<accession>A0A0S4JMK5</accession>
<dbReference type="Proteomes" id="UP000051952">
    <property type="component" value="Unassembled WGS sequence"/>
</dbReference>
<keyword evidence="4" id="KW-0282">Flagellum</keyword>
<feature type="coiled-coil region" evidence="2">
    <location>
        <begin position="463"/>
        <end position="574"/>
    </location>
</feature>
<evidence type="ECO:0000313" key="5">
    <source>
        <dbReference type="Proteomes" id="UP000051952"/>
    </source>
</evidence>
<dbReference type="InterPro" id="IPR049270">
    <property type="entry name" value="CFAP58_CC"/>
</dbReference>
<feature type="coiled-coil region" evidence="2">
    <location>
        <begin position="805"/>
        <end position="832"/>
    </location>
</feature>
<sequence length="896" mass="104543">MERKQEEEFGISAAAIESLERNFVEVMKELSAEDNLERFKLEYEKLHRALKKSHESEKRLIKQCQELNQEIVNNAHKIQAALQLSQDDETTIASLRKEIEKAWKMVDGAHEKEARAKDTIQQLKKEVARLTTLVEQGAGLTLGHESNLQDLIEDKKELSRDRDASKAKVVQLTHDHKELVERLKRLTIDNDTSEMNLQIKTQQYQQLWKEFENEQKQKEISERKVQEYHQSIEKRMKELEGAKKTLLVRQQEQERLDKRAKEERELVSHANKNFEAAQRELDTQKEKLNEAERESQQLKSEIPKKQAELDKKIAEVSMVEATLVKLQKVLADQDEELIALRADREKLQGTSNGYGSQITQLLADIESSEGKIDGMERKVKEMARAKNLTVTMNVREEGERVRLEGTRVIEQGKNRSLAQELDSHLRQNEVHRREIFVLEQQQAQYYAEAQEATSRYQQALEQVRLGNERKAQLSLELEDAERKLKNQQSMYEQVRSDRALYKKSLNEAQSEINEMLRRFKLMDHQIKQLKDELGSKERLLCQAHATHKQLGKDIANAEQRVNNLKEDYSHAKGRGDALAEEIKQLSQIIADCDTEKAKQHMKFNAVTNERNILATQLIRRNDELSILYEKIRIQQSTLGKGETQYRDRLVDIRMLRDKVHELRLSLRVALSRIRNVEEMKKHVTLLQRQLMQERAKVKALYEELQNPMNVHHWRSLEGSDPQEMENLLKIHTLQKRLIAKTEECVAKDRRIQEREQEYSQLKNVLARQPGPEIAEQLNVYHENILRRGAQIQRMETELESTSFQEAEYTTEVERLQSELQDVKKKFFDIKTKNKLLKKEKQMYEHLQRHPLAAFHTTGTTTLANGNMPAAVHGATFAVHHPQNQPRFAGGGFSLSQ</sequence>
<dbReference type="VEuPathDB" id="TriTrypDB:BSAL_39150"/>
<name>A0A0S4JMK5_BODSA</name>